<dbReference type="AlphaFoldDB" id="A0A9P7EJR7"/>
<evidence type="ECO:0000313" key="2">
    <source>
        <dbReference type="Proteomes" id="UP000807769"/>
    </source>
</evidence>
<accession>A0A9P7EJR7</accession>
<reference evidence="1" key="1">
    <citation type="journal article" date="2020" name="New Phytol.">
        <title>Comparative genomics reveals dynamic genome evolution in host specialist ectomycorrhizal fungi.</title>
        <authorList>
            <person name="Lofgren L.A."/>
            <person name="Nguyen N.H."/>
            <person name="Vilgalys R."/>
            <person name="Ruytinx J."/>
            <person name="Liao H.L."/>
            <person name="Branco S."/>
            <person name="Kuo A."/>
            <person name="LaButti K."/>
            <person name="Lipzen A."/>
            <person name="Andreopoulos W."/>
            <person name="Pangilinan J."/>
            <person name="Riley R."/>
            <person name="Hundley H."/>
            <person name="Na H."/>
            <person name="Barry K."/>
            <person name="Grigoriev I.V."/>
            <person name="Stajich J.E."/>
            <person name="Kennedy P.G."/>
        </authorList>
    </citation>
    <scope>NUCLEOTIDE SEQUENCE</scope>
    <source>
        <strain evidence="1">MN1</strain>
    </source>
</reference>
<keyword evidence="2" id="KW-1185">Reference proteome</keyword>
<protein>
    <submittedName>
        <fullName evidence="1">Uncharacterized protein</fullName>
    </submittedName>
</protein>
<dbReference type="RefSeq" id="XP_041197943.1">
    <property type="nucleotide sequence ID" value="XM_041332444.1"/>
</dbReference>
<dbReference type="OrthoDB" id="2688776at2759"/>
<dbReference type="GeneID" id="64626461"/>
<dbReference type="Proteomes" id="UP000807769">
    <property type="component" value="Unassembled WGS sequence"/>
</dbReference>
<gene>
    <name evidence="1" type="ORF">BJ212DRAFT_1296405</name>
</gene>
<comment type="caution">
    <text evidence="1">The sequence shown here is derived from an EMBL/GenBank/DDBJ whole genome shotgun (WGS) entry which is preliminary data.</text>
</comment>
<evidence type="ECO:0000313" key="1">
    <source>
        <dbReference type="EMBL" id="KAG1823883.1"/>
    </source>
</evidence>
<organism evidence="1 2">
    <name type="scientific">Suillus subaureus</name>
    <dbReference type="NCBI Taxonomy" id="48587"/>
    <lineage>
        <taxon>Eukaryota</taxon>
        <taxon>Fungi</taxon>
        <taxon>Dikarya</taxon>
        <taxon>Basidiomycota</taxon>
        <taxon>Agaricomycotina</taxon>
        <taxon>Agaricomycetes</taxon>
        <taxon>Agaricomycetidae</taxon>
        <taxon>Boletales</taxon>
        <taxon>Suillineae</taxon>
        <taxon>Suillaceae</taxon>
        <taxon>Suillus</taxon>
    </lineage>
</organism>
<name>A0A9P7EJR7_9AGAM</name>
<proteinExistence type="predicted"/>
<sequence length="151" mass="17278">MNAKRPNECTSMHIMHGVNNSNRKPKTDVITAQLITQKSRFQGPLQKYLAGEPHKVIDELFHDYLATGVSDRIHSAVGVVEEIYHELQDVEEDLLWQEKNGIGYTRACDAMKGAKDVLLALEDILSFILVDGMKLEELYTNKDFLFQKLWD</sequence>
<dbReference type="EMBL" id="JABBWG010000004">
    <property type="protein sequence ID" value="KAG1823883.1"/>
    <property type="molecule type" value="Genomic_DNA"/>
</dbReference>